<organism evidence="1 2">
    <name type="scientific">Bordetella pertussis</name>
    <dbReference type="NCBI Taxonomy" id="520"/>
    <lineage>
        <taxon>Bacteria</taxon>
        <taxon>Pseudomonadati</taxon>
        <taxon>Pseudomonadota</taxon>
        <taxon>Betaproteobacteria</taxon>
        <taxon>Burkholderiales</taxon>
        <taxon>Alcaligenaceae</taxon>
        <taxon>Bordetella</taxon>
    </lineage>
</organism>
<dbReference type="AlphaFoldDB" id="A0A381A1V2"/>
<dbReference type="Gene3D" id="3.40.50.1820">
    <property type="entry name" value="alpha/beta hydrolase"/>
    <property type="match status" value="1"/>
</dbReference>
<dbReference type="Pfam" id="PF06821">
    <property type="entry name" value="Ser_hydrolase"/>
    <property type="match status" value="1"/>
</dbReference>
<dbReference type="InterPro" id="IPR010662">
    <property type="entry name" value="RBBP9/YdeN"/>
</dbReference>
<accession>A0A381A1V2</accession>
<evidence type="ECO:0000313" key="1">
    <source>
        <dbReference type="EMBL" id="SUV64604.1"/>
    </source>
</evidence>
<dbReference type="SUPFAM" id="SSF53474">
    <property type="entry name" value="alpha/beta-Hydrolases"/>
    <property type="match status" value="1"/>
</dbReference>
<protein>
    <submittedName>
        <fullName evidence="1">Predicted esterase of the alpha/beta hydrolase fold</fullName>
    </submittedName>
</protein>
<proteinExistence type="predicted"/>
<dbReference type="Proteomes" id="UP000255014">
    <property type="component" value="Unassembled WGS sequence"/>
</dbReference>
<dbReference type="EMBL" id="UFTT01000002">
    <property type="protein sequence ID" value="SUV64604.1"/>
    <property type="molecule type" value="Genomic_DNA"/>
</dbReference>
<reference evidence="1 2" key="1">
    <citation type="submission" date="2018-06" db="EMBL/GenBank/DDBJ databases">
        <authorList>
            <consortium name="Pathogen Informatics"/>
            <person name="Doyle S."/>
        </authorList>
    </citation>
    <scope>NUCLEOTIDE SEQUENCE [LARGE SCALE GENOMIC DNA]</scope>
    <source>
        <strain evidence="1 2">NCTC10911</strain>
    </source>
</reference>
<dbReference type="InterPro" id="IPR029058">
    <property type="entry name" value="AB_hydrolase_fold"/>
</dbReference>
<gene>
    <name evidence="1" type="ORF">NCTC10911_01634</name>
</gene>
<name>A0A381A1V2_BORPT</name>
<sequence>MLRRVPEASRSRSLYPRAYMQWSISSFAFISGDGIITPMRLQPIIVPGWQGSGPGHWQTHWSRTLPHAVRLQQRDWHQPQRAEWVAALAAAVDAAPTPVLLVAHSLGCLVSAALPIALRAKVAGALLVAPADVERPGAPAAIAAFGPVPRQSLPYQSVVIASDDDPYCRLERARQFAQDWGSRLVVLQGAGHINADSQLGAWPQGLKQLAALRRRACWRISPPAEKIPPVPAGIMAPPRYG</sequence>
<keyword evidence="1" id="KW-0378">Hydrolase</keyword>
<dbReference type="GO" id="GO:0016787">
    <property type="term" value="F:hydrolase activity"/>
    <property type="evidence" value="ECO:0007669"/>
    <property type="project" value="UniProtKB-KW"/>
</dbReference>
<evidence type="ECO:0000313" key="2">
    <source>
        <dbReference type="Proteomes" id="UP000255014"/>
    </source>
</evidence>